<evidence type="ECO:0000313" key="1">
    <source>
        <dbReference type="EMBL" id="ORY11713.1"/>
    </source>
</evidence>
<accession>A0A1Y1ZN88</accession>
<gene>
    <name evidence="1" type="ORF">BCR34DRAFT_664241</name>
</gene>
<name>A0A1Y1ZN88_9PLEO</name>
<dbReference type="EMBL" id="MCFA01000058">
    <property type="protein sequence ID" value="ORY11713.1"/>
    <property type="molecule type" value="Genomic_DNA"/>
</dbReference>
<dbReference type="STRING" id="1231657.A0A1Y1ZN88"/>
<protein>
    <submittedName>
        <fullName evidence="1">Uncharacterized protein</fullName>
    </submittedName>
</protein>
<dbReference type="OrthoDB" id="444631at2759"/>
<keyword evidence="2" id="KW-1185">Reference proteome</keyword>
<dbReference type="AlphaFoldDB" id="A0A1Y1ZN88"/>
<organism evidence="1 2">
    <name type="scientific">Clohesyomyces aquaticus</name>
    <dbReference type="NCBI Taxonomy" id="1231657"/>
    <lineage>
        <taxon>Eukaryota</taxon>
        <taxon>Fungi</taxon>
        <taxon>Dikarya</taxon>
        <taxon>Ascomycota</taxon>
        <taxon>Pezizomycotina</taxon>
        <taxon>Dothideomycetes</taxon>
        <taxon>Pleosporomycetidae</taxon>
        <taxon>Pleosporales</taxon>
        <taxon>Lindgomycetaceae</taxon>
        <taxon>Clohesyomyces</taxon>
    </lineage>
</organism>
<comment type="caution">
    <text evidence="1">The sequence shown here is derived from an EMBL/GenBank/DDBJ whole genome shotgun (WGS) entry which is preliminary data.</text>
</comment>
<evidence type="ECO:0000313" key="2">
    <source>
        <dbReference type="Proteomes" id="UP000193144"/>
    </source>
</evidence>
<reference evidence="1 2" key="1">
    <citation type="submission" date="2016-07" db="EMBL/GenBank/DDBJ databases">
        <title>Pervasive Adenine N6-methylation of Active Genes in Fungi.</title>
        <authorList>
            <consortium name="DOE Joint Genome Institute"/>
            <person name="Mondo S.J."/>
            <person name="Dannebaum R.O."/>
            <person name="Kuo R.C."/>
            <person name="Labutti K."/>
            <person name="Haridas S."/>
            <person name="Kuo A."/>
            <person name="Salamov A."/>
            <person name="Ahrendt S.R."/>
            <person name="Lipzen A."/>
            <person name="Sullivan W."/>
            <person name="Andreopoulos W.B."/>
            <person name="Clum A."/>
            <person name="Lindquist E."/>
            <person name="Daum C."/>
            <person name="Ramamoorthy G.K."/>
            <person name="Gryganskyi A."/>
            <person name="Culley D."/>
            <person name="Magnuson J.K."/>
            <person name="James T.Y."/>
            <person name="O'Malley M.A."/>
            <person name="Stajich J.E."/>
            <person name="Spatafora J.W."/>
            <person name="Visel A."/>
            <person name="Grigoriev I.V."/>
        </authorList>
    </citation>
    <scope>NUCLEOTIDE SEQUENCE [LARGE SCALE GENOMIC DNA]</scope>
    <source>
        <strain evidence="1 2">CBS 115471</strain>
    </source>
</reference>
<dbReference type="Proteomes" id="UP000193144">
    <property type="component" value="Unassembled WGS sequence"/>
</dbReference>
<sequence>MRVPLELLRFIIEYSEPICFVPELFRLRLANRLFADEILAVILNSGRLDRSFRASPESWTKCPALLQRKYLLHRIYTHDKNPCKFSTLFLRSLELQQKSRGISDDDIEARNDLIYNTVEALDLSLLSDRYIFGILLLSDEWGPWERTNWERRWDKHVTGSYSDVSQYIRLIRLMFHFHIHGYSHGYSDEDLAGYSCYMAMRCDILNMLLANPSLDASSTPAFANDVLGLAVSEIYPLGVVLDKEPCSGVQDLPLAHFMKCVAKAEDVAALCGIITHLQPGKRGWKRFARDSSLFNGWCDITLVEKKYSRCASDDFYQLVPKTMVKILKSGDEELFELFVDGLMHCGPTVGEIEQIFIDAEHLYAQRRSQRYHPDRGWKSPMEESICQAIDLFRSGTE</sequence>
<proteinExistence type="predicted"/>